<evidence type="ECO:0000256" key="3">
    <source>
        <dbReference type="SAM" id="MobiDB-lite"/>
    </source>
</evidence>
<dbReference type="InterPro" id="IPR036161">
    <property type="entry name" value="RPB6/omega-like_sf"/>
</dbReference>
<keyword evidence="2" id="KW-0804">Transcription</keyword>
<dbReference type="GO" id="GO:0003899">
    <property type="term" value="F:DNA-directed RNA polymerase activity"/>
    <property type="evidence" value="ECO:0007669"/>
    <property type="project" value="InterPro"/>
</dbReference>
<dbReference type="GO" id="GO:0003677">
    <property type="term" value="F:DNA binding"/>
    <property type="evidence" value="ECO:0007669"/>
    <property type="project" value="InterPro"/>
</dbReference>
<name>A0A6C0HM83_9ZZZZ</name>
<dbReference type="AlphaFoldDB" id="A0A6C0HM83"/>
<keyword evidence="1" id="KW-0240">DNA-directed RNA polymerase</keyword>
<sequence>MPPKQVIITKRKPIDSSEATESVKDTIPSSIVSSTLEPASVSTASPTPAPIPARTHVIIKKPQVSEIADKNKPSLSITKVKPPTVYKKDVKTKSSLPDLFNDDNVDYRYIMANYDFSKNTTRPFITTYEKCKLIGTRAKQIESGAITDIDVKPGQTVISITEEELRLRKMPLLIKRTIGDRVEYWKLADMEVDMD</sequence>
<dbReference type="SUPFAM" id="SSF63562">
    <property type="entry name" value="RPB6/omega subunit-like"/>
    <property type="match status" value="1"/>
</dbReference>
<evidence type="ECO:0000313" key="4">
    <source>
        <dbReference type="EMBL" id="QHT81480.1"/>
    </source>
</evidence>
<dbReference type="Gene3D" id="3.90.940.10">
    <property type="match status" value="1"/>
</dbReference>
<dbReference type="EMBL" id="MN739983">
    <property type="protein sequence ID" value="QHT81480.1"/>
    <property type="molecule type" value="Genomic_DNA"/>
</dbReference>
<accession>A0A6C0HM83</accession>
<organism evidence="4">
    <name type="scientific">viral metagenome</name>
    <dbReference type="NCBI Taxonomy" id="1070528"/>
    <lineage>
        <taxon>unclassified sequences</taxon>
        <taxon>metagenomes</taxon>
        <taxon>organismal metagenomes</taxon>
    </lineage>
</organism>
<protein>
    <submittedName>
        <fullName evidence="4">Uncharacterized protein</fullName>
    </submittedName>
</protein>
<dbReference type="GO" id="GO:0000428">
    <property type="term" value="C:DNA-directed RNA polymerase complex"/>
    <property type="evidence" value="ECO:0007669"/>
    <property type="project" value="UniProtKB-KW"/>
</dbReference>
<proteinExistence type="predicted"/>
<evidence type="ECO:0000256" key="1">
    <source>
        <dbReference type="ARBA" id="ARBA00022478"/>
    </source>
</evidence>
<feature type="region of interest" description="Disordered" evidence="3">
    <location>
        <begin position="1"/>
        <end position="29"/>
    </location>
</feature>
<evidence type="ECO:0000256" key="2">
    <source>
        <dbReference type="ARBA" id="ARBA00023163"/>
    </source>
</evidence>
<dbReference type="GO" id="GO:0006351">
    <property type="term" value="P:DNA-templated transcription"/>
    <property type="evidence" value="ECO:0007669"/>
    <property type="project" value="InterPro"/>
</dbReference>
<reference evidence="4" key="1">
    <citation type="journal article" date="2020" name="Nature">
        <title>Giant virus diversity and host interactions through global metagenomics.</title>
        <authorList>
            <person name="Schulz F."/>
            <person name="Roux S."/>
            <person name="Paez-Espino D."/>
            <person name="Jungbluth S."/>
            <person name="Walsh D.A."/>
            <person name="Denef V.J."/>
            <person name="McMahon K.D."/>
            <person name="Konstantinidis K.T."/>
            <person name="Eloe-Fadrosh E.A."/>
            <person name="Kyrpides N.C."/>
            <person name="Woyke T."/>
        </authorList>
    </citation>
    <scope>NUCLEOTIDE SEQUENCE</scope>
    <source>
        <strain evidence="4">GVMAG-M-3300023184-13</strain>
    </source>
</reference>